<dbReference type="AlphaFoldDB" id="A0A7J8UDJ3"/>
<evidence type="ECO:0000313" key="3">
    <source>
        <dbReference type="Proteomes" id="UP000593573"/>
    </source>
</evidence>
<dbReference type="PANTHER" id="PTHR46033">
    <property type="entry name" value="PROTEIN MAIN-LIKE 2"/>
    <property type="match status" value="1"/>
</dbReference>
<dbReference type="InterPro" id="IPR019557">
    <property type="entry name" value="AminoTfrase-like_pln_mobile"/>
</dbReference>
<evidence type="ECO:0000259" key="1">
    <source>
        <dbReference type="Pfam" id="PF10536"/>
    </source>
</evidence>
<dbReference type="GO" id="GO:0010073">
    <property type="term" value="P:meristem maintenance"/>
    <property type="evidence" value="ECO:0007669"/>
    <property type="project" value="InterPro"/>
</dbReference>
<keyword evidence="3" id="KW-1185">Reference proteome</keyword>
<dbReference type="Pfam" id="PF10536">
    <property type="entry name" value="PMD"/>
    <property type="match status" value="1"/>
</dbReference>
<sequence length="136" mass="15714">EAGFLHVAIISRGCKLDPKLIIAFVKRWRLEMHTLHLPCGECIITLEDMKLQLGLLVDGLIFIESIQFVDWETRRERYAWAYILQIIKGILMPDKSQNLVHLRWLLKLVDFKGVGELSWGSTVLGHCTERCVGRQN</sequence>
<reference evidence="2 3" key="1">
    <citation type="journal article" date="2019" name="Genome Biol. Evol.">
        <title>Insights into the evolution of the New World diploid cottons (Gossypium, subgenus Houzingenia) based on genome sequencing.</title>
        <authorList>
            <person name="Grover C.E."/>
            <person name="Arick M.A. 2nd"/>
            <person name="Thrash A."/>
            <person name="Conover J.L."/>
            <person name="Sanders W.S."/>
            <person name="Peterson D.G."/>
            <person name="Frelichowski J.E."/>
            <person name="Scheffler J.A."/>
            <person name="Scheffler B.E."/>
            <person name="Wendel J.F."/>
        </authorList>
    </citation>
    <scope>NUCLEOTIDE SEQUENCE [LARGE SCALE GENOMIC DNA]</scope>
    <source>
        <strain evidence="2">57</strain>
        <tissue evidence="2">Leaf</tissue>
    </source>
</reference>
<proteinExistence type="predicted"/>
<dbReference type="EMBL" id="JABFAB010000005">
    <property type="protein sequence ID" value="MBA0648505.1"/>
    <property type="molecule type" value="Genomic_DNA"/>
</dbReference>
<comment type="caution">
    <text evidence="2">The sequence shown here is derived from an EMBL/GenBank/DDBJ whole genome shotgun (WGS) entry which is preliminary data.</text>
</comment>
<gene>
    <name evidence="2" type="ORF">Goklo_016210</name>
</gene>
<feature type="domain" description="Aminotransferase-like plant mobile" evidence="1">
    <location>
        <begin position="8"/>
        <end position="63"/>
    </location>
</feature>
<organism evidence="2 3">
    <name type="scientific">Gossypium klotzschianum</name>
    <dbReference type="NCBI Taxonomy" id="34286"/>
    <lineage>
        <taxon>Eukaryota</taxon>
        <taxon>Viridiplantae</taxon>
        <taxon>Streptophyta</taxon>
        <taxon>Embryophyta</taxon>
        <taxon>Tracheophyta</taxon>
        <taxon>Spermatophyta</taxon>
        <taxon>Magnoliopsida</taxon>
        <taxon>eudicotyledons</taxon>
        <taxon>Gunneridae</taxon>
        <taxon>Pentapetalae</taxon>
        <taxon>rosids</taxon>
        <taxon>malvids</taxon>
        <taxon>Malvales</taxon>
        <taxon>Malvaceae</taxon>
        <taxon>Malvoideae</taxon>
        <taxon>Gossypium</taxon>
    </lineage>
</organism>
<name>A0A7J8UDJ3_9ROSI</name>
<dbReference type="OrthoDB" id="1936739at2759"/>
<evidence type="ECO:0000313" key="2">
    <source>
        <dbReference type="EMBL" id="MBA0648505.1"/>
    </source>
</evidence>
<dbReference type="Proteomes" id="UP000593573">
    <property type="component" value="Unassembled WGS sequence"/>
</dbReference>
<dbReference type="InterPro" id="IPR044824">
    <property type="entry name" value="MAIN-like"/>
</dbReference>
<protein>
    <recommendedName>
        <fullName evidence="1">Aminotransferase-like plant mobile domain-containing protein</fullName>
    </recommendedName>
</protein>
<accession>A0A7J8UDJ3</accession>
<dbReference type="PANTHER" id="PTHR46033:SF8">
    <property type="entry name" value="PROTEIN MAINTENANCE OF MERISTEMS-LIKE"/>
    <property type="match status" value="1"/>
</dbReference>
<feature type="non-terminal residue" evidence="2">
    <location>
        <position position="136"/>
    </location>
</feature>